<dbReference type="OMA" id="WIFVNER"/>
<evidence type="ECO:0008006" key="5">
    <source>
        <dbReference type="Google" id="ProtNLM"/>
    </source>
</evidence>
<dbReference type="SUPFAM" id="SSF54236">
    <property type="entry name" value="Ubiquitin-like"/>
    <property type="match status" value="1"/>
</dbReference>
<dbReference type="InterPro" id="IPR011524">
    <property type="entry name" value="SARAH_dom"/>
</dbReference>
<dbReference type="STRING" id="137246.A0A401SV38"/>
<evidence type="ECO:0000259" key="1">
    <source>
        <dbReference type="PROSITE" id="PS50200"/>
    </source>
</evidence>
<dbReference type="Pfam" id="PF00788">
    <property type="entry name" value="RA"/>
    <property type="match status" value="1"/>
</dbReference>
<gene>
    <name evidence="3" type="ORF">chiPu_0012723</name>
</gene>
<feature type="domain" description="SARAH" evidence="2">
    <location>
        <begin position="312"/>
        <end position="359"/>
    </location>
</feature>
<name>A0A401SV38_CHIPU</name>
<organism evidence="3 4">
    <name type="scientific">Chiloscyllium punctatum</name>
    <name type="common">Brownbanded bambooshark</name>
    <name type="synonym">Hemiscyllium punctatum</name>
    <dbReference type="NCBI Taxonomy" id="137246"/>
    <lineage>
        <taxon>Eukaryota</taxon>
        <taxon>Metazoa</taxon>
        <taxon>Chordata</taxon>
        <taxon>Craniata</taxon>
        <taxon>Vertebrata</taxon>
        <taxon>Chondrichthyes</taxon>
        <taxon>Elasmobranchii</taxon>
        <taxon>Galeomorphii</taxon>
        <taxon>Galeoidea</taxon>
        <taxon>Orectolobiformes</taxon>
        <taxon>Hemiscylliidae</taxon>
        <taxon>Chiloscyllium</taxon>
    </lineage>
</organism>
<dbReference type="InterPro" id="IPR029071">
    <property type="entry name" value="Ubiquitin-like_domsf"/>
</dbReference>
<dbReference type="OrthoDB" id="9976881at2759"/>
<comment type="caution">
    <text evidence="3">The sequence shown here is derived from an EMBL/GenBank/DDBJ whole genome shotgun (WGS) entry which is preliminary data.</text>
</comment>
<dbReference type="InterPro" id="IPR049787">
    <property type="entry name" value="SARAH_RASSF6"/>
</dbReference>
<dbReference type="SMART" id="SM00314">
    <property type="entry name" value="RA"/>
    <property type="match status" value="1"/>
</dbReference>
<dbReference type="PROSITE" id="PS50200">
    <property type="entry name" value="RA"/>
    <property type="match status" value="1"/>
</dbReference>
<dbReference type="CDD" id="cd21895">
    <property type="entry name" value="SARAH_RASSF6"/>
    <property type="match status" value="1"/>
</dbReference>
<reference evidence="3 4" key="1">
    <citation type="journal article" date="2018" name="Nat. Ecol. Evol.">
        <title>Shark genomes provide insights into elasmobranch evolution and the origin of vertebrates.</title>
        <authorList>
            <person name="Hara Y"/>
            <person name="Yamaguchi K"/>
            <person name="Onimaru K"/>
            <person name="Kadota M"/>
            <person name="Koyanagi M"/>
            <person name="Keeley SD"/>
            <person name="Tatsumi K"/>
            <person name="Tanaka K"/>
            <person name="Motone F"/>
            <person name="Kageyama Y"/>
            <person name="Nozu R"/>
            <person name="Adachi N"/>
            <person name="Nishimura O"/>
            <person name="Nakagawa R"/>
            <person name="Tanegashima C"/>
            <person name="Kiyatake I"/>
            <person name="Matsumoto R"/>
            <person name="Murakumo K"/>
            <person name="Nishida K"/>
            <person name="Terakita A"/>
            <person name="Kuratani S"/>
            <person name="Sato K"/>
            <person name="Hyodo S Kuraku.S."/>
        </authorList>
    </citation>
    <scope>NUCLEOTIDE SEQUENCE [LARGE SCALE GENOMIC DNA]</scope>
</reference>
<sequence>MGKVKGTTKQNIRPICTSDSLNFEVRGNVNELVMNTVHRQPQIQVRKDKCLSRAEFLSLLRTYNCFCQDNKNLQLTYSDNNGKVILEGVLDIAWGVHQLIRFQIDDEKSVPSPIAIQFTDTTLNKRGMTRWGEFDNLYNIAELEEETVPDGKEQGPVQQLIFESSTLKPKRNPEPESGNLIRTRSDASLVKMRVKDQAVTAAKKAQRHRYSINGHFYNYKTSIFTPTKGSITNVRINSTMTTQEVIALLLQKFKIENDPNDFALYVVHANEEKKRLKDTAFPLWERLLHGPSRKIVKIFLMDKDAEEISTDVAQYIKFELPLLKTFLQKLNEEEETVIGKIKLRYKVEKKSLIQLLHKRMMVRAETSV</sequence>
<dbReference type="PANTHER" id="PTHR22738:SF3">
    <property type="entry name" value="RAS ASSOCIATION DOMAIN-CONTAINING PROTEIN 6"/>
    <property type="match status" value="1"/>
</dbReference>
<dbReference type="PANTHER" id="PTHR22738">
    <property type="entry name" value="RASSF"/>
    <property type="match status" value="1"/>
</dbReference>
<evidence type="ECO:0000313" key="4">
    <source>
        <dbReference type="Proteomes" id="UP000287033"/>
    </source>
</evidence>
<dbReference type="Gene3D" id="3.10.20.90">
    <property type="entry name" value="Phosphatidylinositol 3-kinase Catalytic Subunit, Chain A, domain 1"/>
    <property type="match status" value="1"/>
</dbReference>
<evidence type="ECO:0000259" key="2">
    <source>
        <dbReference type="PROSITE" id="PS50951"/>
    </source>
</evidence>
<keyword evidence="4" id="KW-1185">Reference proteome</keyword>
<feature type="domain" description="Ras-associating" evidence="1">
    <location>
        <begin position="217"/>
        <end position="305"/>
    </location>
</feature>
<dbReference type="InterPro" id="IPR000159">
    <property type="entry name" value="RA_dom"/>
</dbReference>
<dbReference type="Proteomes" id="UP000287033">
    <property type="component" value="Unassembled WGS sequence"/>
</dbReference>
<evidence type="ECO:0000313" key="3">
    <source>
        <dbReference type="EMBL" id="GCC34250.1"/>
    </source>
</evidence>
<dbReference type="EMBL" id="BEZZ01000582">
    <property type="protein sequence ID" value="GCC34250.1"/>
    <property type="molecule type" value="Genomic_DNA"/>
</dbReference>
<dbReference type="InterPro" id="IPR033614">
    <property type="entry name" value="RASSF1-6"/>
</dbReference>
<accession>A0A401SV38</accession>
<proteinExistence type="predicted"/>
<dbReference type="Pfam" id="PF16517">
    <property type="entry name" value="Nore1-SARAH"/>
    <property type="match status" value="1"/>
</dbReference>
<protein>
    <recommendedName>
        <fullName evidence="5">Ras-associating domain-containing protein</fullName>
    </recommendedName>
</protein>
<dbReference type="GO" id="GO:0007165">
    <property type="term" value="P:signal transduction"/>
    <property type="evidence" value="ECO:0007669"/>
    <property type="project" value="InterPro"/>
</dbReference>
<dbReference type="PROSITE" id="PS50951">
    <property type="entry name" value="SARAH"/>
    <property type="match status" value="1"/>
</dbReference>
<dbReference type="AlphaFoldDB" id="A0A401SV38"/>